<dbReference type="CDD" id="cd02440">
    <property type="entry name" value="AdoMet_MTases"/>
    <property type="match status" value="1"/>
</dbReference>
<evidence type="ECO:0000313" key="2">
    <source>
        <dbReference type="EMBL" id="HEA87820.1"/>
    </source>
</evidence>
<dbReference type="GO" id="GO:0032259">
    <property type="term" value="P:methylation"/>
    <property type="evidence" value="ECO:0007669"/>
    <property type="project" value="UniProtKB-KW"/>
</dbReference>
<evidence type="ECO:0000259" key="1">
    <source>
        <dbReference type="Pfam" id="PF08241"/>
    </source>
</evidence>
<keyword evidence="3" id="KW-0489">Methyltransferase</keyword>
<dbReference type="InterPro" id="IPR013216">
    <property type="entry name" value="Methyltransf_11"/>
</dbReference>
<dbReference type="GO" id="GO:0008757">
    <property type="term" value="F:S-adenosylmethionine-dependent methyltransferase activity"/>
    <property type="evidence" value="ECO:0007669"/>
    <property type="project" value="InterPro"/>
</dbReference>
<dbReference type="Gene3D" id="3.40.50.150">
    <property type="entry name" value="Vaccinia Virus protein VP39"/>
    <property type="match status" value="1"/>
</dbReference>
<dbReference type="SUPFAM" id="SSF53335">
    <property type="entry name" value="S-adenosyl-L-methionine-dependent methyltransferases"/>
    <property type="match status" value="1"/>
</dbReference>
<dbReference type="PANTHER" id="PTHR42912">
    <property type="entry name" value="METHYLTRANSFERASE"/>
    <property type="match status" value="1"/>
</dbReference>
<comment type="caution">
    <text evidence="3">The sequence shown here is derived from an EMBL/GenBank/DDBJ whole genome shotgun (WGS) entry which is preliminary data.</text>
</comment>
<reference evidence="3" key="1">
    <citation type="journal article" date="2020" name="mSystems">
        <title>Genome- and Community-Level Interaction Insights into Carbon Utilization and Element Cycling Functions of Hydrothermarchaeota in Hydrothermal Sediment.</title>
        <authorList>
            <person name="Zhou Z."/>
            <person name="Liu Y."/>
            <person name="Xu W."/>
            <person name="Pan J."/>
            <person name="Luo Z.H."/>
            <person name="Li M."/>
        </authorList>
    </citation>
    <scope>NUCLEOTIDE SEQUENCE [LARGE SCALE GENOMIC DNA]</scope>
    <source>
        <strain evidence="2">SpSt-265</strain>
        <strain evidence="3">SpSt-465</strain>
    </source>
</reference>
<dbReference type="EMBL" id="DSLG01000008">
    <property type="protein sequence ID" value="HEA87820.1"/>
    <property type="molecule type" value="Genomic_DNA"/>
</dbReference>
<gene>
    <name evidence="2" type="ORF">ENP94_07440</name>
    <name evidence="3" type="ORF">ENS16_03085</name>
</gene>
<feature type="domain" description="Methyltransferase type 11" evidence="1">
    <location>
        <begin position="40"/>
        <end position="138"/>
    </location>
</feature>
<keyword evidence="3" id="KW-0808">Transferase</keyword>
<protein>
    <submittedName>
        <fullName evidence="3">Class I SAM-dependent methyltransferase</fullName>
    </submittedName>
</protein>
<proteinExistence type="predicted"/>
<accession>A0A7C3III6</accession>
<name>A0A7C3III6_UNCW3</name>
<dbReference type="AlphaFoldDB" id="A0A7C3III6"/>
<dbReference type="EMBL" id="DSTU01000004">
    <property type="protein sequence ID" value="HFJ53658.1"/>
    <property type="molecule type" value="Genomic_DNA"/>
</dbReference>
<dbReference type="Pfam" id="PF08241">
    <property type="entry name" value="Methyltransf_11"/>
    <property type="match status" value="1"/>
</dbReference>
<organism evidence="3">
    <name type="scientific">candidate division WOR-3 bacterium</name>
    <dbReference type="NCBI Taxonomy" id="2052148"/>
    <lineage>
        <taxon>Bacteria</taxon>
        <taxon>Bacteria division WOR-3</taxon>
    </lineage>
</organism>
<dbReference type="PANTHER" id="PTHR42912:SF93">
    <property type="entry name" value="N6-ADENOSINE-METHYLTRANSFERASE TMT1A"/>
    <property type="match status" value="1"/>
</dbReference>
<evidence type="ECO:0000313" key="3">
    <source>
        <dbReference type="EMBL" id="HFJ53658.1"/>
    </source>
</evidence>
<sequence length="200" mass="22749">MPHRFNPARRHNLLAPERRKRLPAARIVRQLEIAPDHTVLDIGAGVGYFARALLRQLGSGGRLIAVDISPVMLEELEKNLPRSPAEVRTLIADAVQIPLPDRSADRILMALILHEIAEPKAALREARRLLKPDGRLLIVEWHKIKPPPGPPEKERLDPGELFKLARQTGFDIADHDDINRFHYLTLLQPVARKRRHDIIE</sequence>
<dbReference type="InterPro" id="IPR050508">
    <property type="entry name" value="Methyltransf_Superfamily"/>
</dbReference>
<dbReference type="InterPro" id="IPR029063">
    <property type="entry name" value="SAM-dependent_MTases_sf"/>
</dbReference>